<protein>
    <submittedName>
        <fullName evidence="2">Binding domain protein, excisionase family protein</fullName>
    </submittedName>
</protein>
<evidence type="ECO:0000313" key="2">
    <source>
        <dbReference type="EMBL" id="KKQ25848.1"/>
    </source>
</evidence>
<gene>
    <name evidence="2" type="ORF">US40_C0005G0018</name>
</gene>
<evidence type="ECO:0000259" key="1">
    <source>
        <dbReference type="Pfam" id="PF12728"/>
    </source>
</evidence>
<dbReference type="InterPro" id="IPR010093">
    <property type="entry name" value="SinI_DNA-bd"/>
</dbReference>
<dbReference type="InterPro" id="IPR041657">
    <property type="entry name" value="HTH_17"/>
</dbReference>
<evidence type="ECO:0000313" key="3">
    <source>
        <dbReference type="Proteomes" id="UP000034917"/>
    </source>
</evidence>
<comment type="caution">
    <text evidence="2">The sequence shown here is derived from an EMBL/GenBank/DDBJ whole genome shotgun (WGS) entry which is preliminary data.</text>
</comment>
<dbReference type="AlphaFoldDB" id="A0A0G0G400"/>
<reference evidence="2 3" key="1">
    <citation type="journal article" date="2015" name="Nature">
        <title>rRNA introns, odd ribosomes, and small enigmatic genomes across a large radiation of phyla.</title>
        <authorList>
            <person name="Brown C.T."/>
            <person name="Hug L.A."/>
            <person name="Thomas B.C."/>
            <person name="Sharon I."/>
            <person name="Castelle C.J."/>
            <person name="Singh A."/>
            <person name="Wilkins M.J."/>
            <person name="Williams K.H."/>
            <person name="Banfield J.F."/>
        </authorList>
    </citation>
    <scope>NUCLEOTIDE SEQUENCE [LARGE SCALE GENOMIC DNA]</scope>
</reference>
<proteinExistence type="predicted"/>
<sequence>MNTKDFYSIPEMAKILRISRIAVYKKVKNGQIKATKIGRNFAISKDELEVILGESLNPNQKRTIDEGVKKTVKEYGDVLQMLGNV</sequence>
<dbReference type="GO" id="GO:0003677">
    <property type="term" value="F:DNA binding"/>
    <property type="evidence" value="ECO:0007669"/>
    <property type="project" value="InterPro"/>
</dbReference>
<accession>A0A0G0G400</accession>
<organism evidence="2 3">
    <name type="scientific">Candidatus Roizmanbacteria bacterium GW2011_GWC2_37_13</name>
    <dbReference type="NCBI Taxonomy" id="1618486"/>
    <lineage>
        <taxon>Bacteria</taxon>
        <taxon>Candidatus Roizmaniibacteriota</taxon>
    </lineage>
</organism>
<dbReference type="NCBIfam" id="TIGR01764">
    <property type="entry name" value="excise"/>
    <property type="match status" value="1"/>
</dbReference>
<dbReference type="Pfam" id="PF12728">
    <property type="entry name" value="HTH_17"/>
    <property type="match status" value="1"/>
</dbReference>
<feature type="domain" description="Helix-turn-helix" evidence="1">
    <location>
        <begin position="6"/>
        <end position="49"/>
    </location>
</feature>
<dbReference type="EMBL" id="LBSV01000005">
    <property type="protein sequence ID" value="KKQ25848.1"/>
    <property type="molecule type" value="Genomic_DNA"/>
</dbReference>
<dbReference type="Proteomes" id="UP000034917">
    <property type="component" value="Unassembled WGS sequence"/>
</dbReference>
<name>A0A0G0G400_9BACT</name>